<feature type="transmembrane region" description="Helical" evidence="8">
    <location>
        <begin position="1001"/>
        <end position="1031"/>
    </location>
</feature>
<evidence type="ECO:0000256" key="6">
    <source>
        <dbReference type="ARBA" id="ARBA00022989"/>
    </source>
</evidence>
<keyword evidence="6 8" id="KW-1133">Transmembrane helix</keyword>
<feature type="transmembrane region" description="Helical" evidence="8">
    <location>
        <begin position="386"/>
        <end position="413"/>
    </location>
</feature>
<dbReference type="Gene3D" id="1.20.1640.10">
    <property type="entry name" value="Multidrug efflux transporter AcrB transmembrane domain"/>
    <property type="match status" value="2"/>
</dbReference>
<keyword evidence="7 8" id="KW-0472">Membrane</keyword>
<feature type="transmembrane region" description="Helical" evidence="8">
    <location>
        <begin position="924"/>
        <end position="949"/>
    </location>
</feature>
<reference evidence="9 10" key="1">
    <citation type="submission" date="2015-08" db="EMBL/GenBank/DDBJ databases">
        <authorList>
            <person name="Babu N.S."/>
            <person name="Beckwith C.J."/>
            <person name="Beseler K.G."/>
            <person name="Brison A."/>
            <person name="Carone J.V."/>
            <person name="Caskin T.P."/>
            <person name="Diamond M."/>
            <person name="Durham M.E."/>
            <person name="Foxe J.M."/>
            <person name="Go M."/>
            <person name="Henderson B.A."/>
            <person name="Jones I.B."/>
            <person name="McGettigan J.A."/>
            <person name="Micheletti S.J."/>
            <person name="Nasrallah M.E."/>
            <person name="Ortiz D."/>
            <person name="Piller C.R."/>
            <person name="Privatt S.R."/>
            <person name="Schneider S.L."/>
            <person name="Sharp S."/>
            <person name="Smith T.C."/>
            <person name="Stanton J.D."/>
            <person name="Ullery H.E."/>
            <person name="Wilson R.J."/>
            <person name="Serrano M.G."/>
            <person name="Buck G."/>
            <person name="Lee V."/>
            <person name="Wang Y."/>
            <person name="Carvalho R."/>
            <person name="Voegtly L."/>
            <person name="Shi R."/>
            <person name="Duckworth R."/>
            <person name="Johnson A."/>
            <person name="Loviza R."/>
            <person name="Walstead R."/>
            <person name="Shah Z."/>
            <person name="Kiflezghi M."/>
            <person name="Wade K."/>
            <person name="Ball S.L."/>
            <person name="Bradley K.W."/>
            <person name="Asai D.J."/>
            <person name="Bowman C.A."/>
            <person name="Russell D.A."/>
            <person name="Pope W.H."/>
            <person name="Jacobs-Sera D."/>
            <person name="Hendrix R.W."/>
            <person name="Hatfull G.F."/>
        </authorList>
    </citation>
    <scope>NUCLEOTIDE SEQUENCE [LARGE SCALE GENOMIC DNA]</scope>
    <source>
        <strain evidence="9 10">DSM 27648</strain>
    </source>
</reference>
<evidence type="ECO:0000256" key="4">
    <source>
        <dbReference type="ARBA" id="ARBA00022475"/>
    </source>
</evidence>
<proteinExistence type="inferred from homology"/>
<keyword evidence="4" id="KW-1003">Cell membrane</keyword>
<dbReference type="OrthoDB" id="9798415at2"/>
<feature type="transmembrane region" description="Helical" evidence="8">
    <location>
        <begin position="464"/>
        <end position="486"/>
    </location>
</feature>
<dbReference type="Gene3D" id="3.30.70.1430">
    <property type="entry name" value="Multidrug efflux transporter AcrB pore domain"/>
    <property type="match status" value="2"/>
</dbReference>
<keyword evidence="5 8" id="KW-0812">Transmembrane</keyword>
<evidence type="ECO:0000256" key="5">
    <source>
        <dbReference type="ARBA" id="ARBA00022692"/>
    </source>
</evidence>
<dbReference type="GO" id="GO:0005886">
    <property type="term" value="C:plasma membrane"/>
    <property type="evidence" value="ECO:0007669"/>
    <property type="project" value="UniProtKB-SubCell"/>
</dbReference>
<dbReference type="PATRIC" id="fig|1391654.3.peg.6615"/>
<dbReference type="SUPFAM" id="SSF82866">
    <property type="entry name" value="Multidrug efflux transporter AcrB transmembrane domain"/>
    <property type="match status" value="2"/>
</dbReference>
<dbReference type="GO" id="GO:0042910">
    <property type="term" value="F:xenobiotic transmembrane transporter activity"/>
    <property type="evidence" value="ECO:0007669"/>
    <property type="project" value="TreeGrafter"/>
</dbReference>
<feature type="transmembrane region" description="Helical" evidence="8">
    <location>
        <begin position="334"/>
        <end position="353"/>
    </location>
</feature>
<sequence>MIERLVAWALRAPMIVMLLALGLVVAGAWSYKELDIEAYPNPVPPLVEIIAQPEGMSAEDVERYVTVPLEIGLAGMPGLEHTRSQSLFGLADVKCYFSWGTSYEAARQEVLNRLNMIQLPDGVQAGVSPWNAIGEVFRYELKGKGYSLRDLKTAQDWILERQFKQVPGVIDVVSFGGETKQYQVNVDPFRLRGYNVNLDQLIDAIQSSNQNVGGQRLTVGEQAYTIRGVGLVKNVHDIEAIVVAARGGVPIRVRDVATVELGFAPRLGIVGHDDNDDIVQGTVLMRYGGQTPKTLEGIHARVEHIRSAHLLPPGMEIVPYYDRGNLVALTTHTVLENVVVGMLLVTVILVLFLGHWRAALVTALNIPLALLFAFCGMVASDTPANLISIGAVDFGIVVDSTVIMMESIFHFLGKHGEGTIQDRILAGAKQVARPMAFSTIIIGIAFLPLFTMKGVSGVIFSPMAHTYAFAIGGAIFLALTLTPALASRVIPPSTEDKDSWATRGLKKLYWPIFRFAVMRPKTALVVSLLPVLFCLSLFNALGGEFMPKLEEGNLWIRATLPTSVSLEQSGKYVGRMRSILRGCPSGPQECTDKNRKYPEVLTVISQLGRPDDGTDVAGFHNIELFAPLKPTKEWRSGMTKARLTDELSRDLAEAFPGAVFNFSQMISDNVEEAMSGVKGENSIKVFGPDVADNEKIADQIGGVLDNVVGIRDLGIVRSSGQPSVKIVPDRQTCSRYGLNTGNVEAVIQAAIGGKAVTRVYEGDRTFDLTVRWLPPYRESLEAIKELMIFAPDGTPVPLAQIAQVTIEDSPSVIFREDGLRYTPLKFSVRGRDLESTVAEAQQRVAATVKTGYDTHLEWSGEINELREAQARLALIVPATLILIALLVYGSVRNFWATLIVLCNIPVACAGGILALFLARLNFSVSAAMGFISIFGIAIQDAMLVVSYFLRLRAEGESIQSAALDASMSRLRAVLMTTLVAMFGLLPAALSHGIGSETQKPLAVVVIGGAMMLAVAARVVQPPLLVLVHGALERFERRREVRRQSRAALNEKSSDDPQQATG</sequence>
<name>A0A0K1Q3B5_9BACT</name>
<dbReference type="NCBIfam" id="TIGR00914">
    <property type="entry name" value="2A0601"/>
    <property type="match status" value="1"/>
</dbReference>
<comment type="similarity">
    <text evidence="2">Belongs to the resistance-nodulation-cell division (RND) (TC 2.A.6) family.</text>
</comment>
<dbReference type="STRING" id="1391654.AKJ09_06523"/>
<accession>A0A0K1Q3B5</accession>
<dbReference type="SUPFAM" id="SSF82693">
    <property type="entry name" value="Multidrug efflux transporter AcrB pore domain, PN1, PN2, PC1 and PC2 subdomains"/>
    <property type="match status" value="2"/>
</dbReference>
<evidence type="ECO:0000256" key="1">
    <source>
        <dbReference type="ARBA" id="ARBA00004651"/>
    </source>
</evidence>
<protein>
    <submittedName>
        <fullName evidence="9">Cobalt-zinc-cadmium resistance protein CzcA</fullName>
    </submittedName>
</protein>
<evidence type="ECO:0000256" key="8">
    <source>
        <dbReference type="SAM" id="Phobius"/>
    </source>
</evidence>
<dbReference type="Pfam" id="PF00873">
    <property type="entry name" value="ACR_tran"/>
    <property type="match status" value="1"/>
</dbReference>
<keyword evidence="10" id="KW-1185">Reference proteome</keyword>
<comment type="subcellular location">
    <subcellularLocation>
        <location evidence="1">Cell membrane</location>
        <topology evidence="1">Multi-pass membrane protein</topology>
    </subcellularLocation>
</comment>
<evidence type="ECO:0000313" key="9">
    <source>
        <dbReference type="EMBL" id="AKU99859.1"/>
    </source>
</evidence>
<dbReference type="Proteomes" id="UP000064967">
    <property type="component" value="Chromosome"/>
</dbReference>
<dbReference type="PANTHER" id="PTHR32063:SF12">
    <property type="entry name" value="CATION EFFLUX SYSTEM PROTEIN"/>
    <property type="match status" value="1"/>
</dbReference>
<gene>
    <name evidence="9" type="ORF">AKJ09_06523</name>
</gene>
<feature type="transmembrane region" description="Helical" evidence="8">
    <location>
        <begin position="360"/>
        <end position="380"/>
    </location>
</feature>
<dbReference type="InterPro" id="IPR001036">
    <property type="entry name" value="Acrflvin-R"/>
</dbReference>
<evidence type="ECO:0000313" key="10">
    <source>
        <dbReference type="Proteomes" id="UP000064967"/>
    </source>
</evidence>
<dbReference type="AlphaFoldDB" id="A0A0K1Q3B5"/>
<evidence type="ECO:0000256" key="7">
    <source>
        <dbReference type="ARBA" id="ARBA00023136"/>
    </source>
</evidence>
<dbReference type="Gene3D" id="3.30.70.1320">
    <property type="entry name" value="Multidrug efflux transporter AcrB pore domain like"/>
    <property type="match status" value="1"/>
</dbReference>
<evidence type="ECO:0000256" key="2">
    <source>
        <dbReference type="ARBA" id="ARBA00010942"/>
    </source>
</evidence>
<organism evidence="9 10">
    <name type="scientific">Labilithrix luteola</name>
    <dbReference type="NCBI Taxonomy" id="1391654"/>
    <lineage>
        <taxon>Bacteria</taxon>
        <taxon>Pseudomonadati</taxon>
        <taxon>Myxococcota</taxon>
        <taxon>Polyangia</taxon>
        <taxon>Polyangiales</taxon>
        <taxon>Labilitrichaceae</taxon>
        <taxon>Labilithrix</taxon>
    </lineage>
</organism>
<keyword evidence="3" id="KW-0813">Transport</keyword>
<dbReference type="Gene3D" id="3.30.70.1440">
    <property type="entry name" value="Multidrug efflux transporter AcrB pore domain"/>
    <property type="match status" value="1"/>
</dbReference>
<dbReference type="RefSeq" id="WP_146651242.1">
    <property type="nucleotide sequence ID" value="NZ_CP012333.1"/>
</dbReference>
<dbReference type="SUPFAM" id="SSF82714">
    <property type="entry name" value="Multidrug efflux transporter AcrB TolC docking domain, DN and DC subdomains"/>
    <property type="match status" value="2"/>
</dbReference>
<evidence type="ECO:0000256" key="3">
    <source>
        <dbReference type="ARBA" id="ARBA00022448"/>
    </source>
</evidence>
<feature type="transmembrane region" description="Helical" evidence="8">
    <location>
        <begin position="522"/>
        <end position="541"/>
    </location>
</feature>
<dbReference type="PANTHER" id="PTHR32063">
    <property type="match status" value="1"/>
</dbReference>
<dbReference type="EMBL" id="CP012333">
    <property type="protein sequence ID" value="AKU99859.1"/>
    <property type="molecule type" value="Genomic_DNA"/>
</dbReference>
<feature type="transmembrane region" description="Helical" evidence="8">
    <location>
        <begin position="872"/>
        <end position="891"/>
    </location>
</feature>
<dbReference type="GO" id="GO:0008324">
    <property type="term" value="F:monoatomic cation transmembrane transporter activity"/>
    <property type="evidence" value="ECO:0007669"/>
    <property type="project" value="InterPro"/>
</dbReference>
<feature type="transmembrane region" description="Helical" evidence="8">
    <location>
        <begin position="970"/>
        <end position="989"/>
    </location>
</feature>
<dbReference type="PRINTS" id="PR00702">
    <property type="entry name" value="ACRIFLAVINRP"/>
</dbReference>
<dbReference type="InterPro" id="IPR027463">
    <property type="entry name" value="AcrB_DN_DC_subdom"/>
</dbReference>
<dbReference type="Gene3D" id="3.30.2090.10">
    <property type="entry name" value="Multidrug efflux transporter AcrB TolC docking domain, DN and DC subdomains"/>
    <property type="match status" value="2"/>
</dbReference>
<dbReference type="KEGG" id="llu:AKJ09_06523"/>
<feature type="transmembrane region" description="Helical" evidence="8">
    <location>
        <begin position="898"/>
        <end position="918"/>
    </location>
</feature>
<dbReference type="InterPro" id="IPR004763">
    <property type="entry name" value="CusA-like"/>
</dbReference>
<feature type="transmembrane region" description="Helical" evidence="8">
    <location>
        <begin position="434"/>
        <end position="452"/>
    </location>
</feature>